<dbReference type="Proteomes" id="UP001526147">
    <property type="component" value="Unassembled WGS sequence"/>
</dbReference>
<comment type="caution">
    <text evidence="3">The sequence shown here is derived from an EMBL/GenBank/DDBJ whole genome shotgun (WGS) entry which is preliminary data.</text>
</comment>
<dbReference type="InterPro" id="IPR005025">
    <property type="entry name" value="FMN_Rdtase-like_dom"/>
</dbReference>
<accession>A0ABT3DKV0</accession>
<dbReference type="RefSeq" id="WP_264143676.1">
    <property type="nucleotide sequence ID" value="NZ_JAOYEY010000044.1"/>
</dbReference>
<dbReference type="Gene3D" id="3.40.50.360">
    <property type="match status" value="1"/>
</dbReference>
<reference evidence="3 4" key="1">
    <citation type="submission" date="2022-10" db="EMBL/GenBank/DDBJ databases">
        <title>Draft genome assembly of moderately radiation resistant bacterium Metabacillus halosaccharovorans.</title>
        <authorList>
            <person name="Pal S."/>
            <person name="Gopinathan A."/>
        </authorList>
    </citation>
    <scope>NUCLEOTIDE SEQUENCE [LARGE SCALE GENOMIC DNA]</scope>
    <source>
        <strain evidence="3 4">VITHBRA001</strain>
    </source>
</reference>
<gene>
    <name evidence="3" type="ORF">OIH86_16680</name>
</gene>
<dbReference type="PANTHER" id="PTHR30543">
    <property type="entry name" value="CHROMATE REDUCTASE"/>
    <property type="match status" value="1"/>
</dbReference>
<dbReference type="EMBL" id="JAOYEY010000044">
    <property type="protein sequence ID" value="MCV9887277.1"/>
    <property type="molecule type" value="Genomic_DNA"/>
</dbReference>
<evidence type="ECO:0000313" key="4">
    <source>
        <dbReference type="Proteomes" id="UP001526147"/>
    </source>
</evidence>
<comment type="similarity">
    <text evidence="1">Belongs to the azoreductase type 2 family.</text>
</comment>
<sequence>MKLLIINGGPRKSGRTKMAATYMAKVYKAEHFDLSEKEFPLFNGEEAASQHHHVQELRKLVIEADAIVLLSPEYHNAMSGALKNALDFLSSEHFSHKPVALVAVAGGGKGGINALNNMRTVMRGLYAHSIPKQVVLDPNCFDYERKELHSESALLIEQLVKELTVYTEAIQNIDQ</sequence>
<feature type="domain" description="NADPH-dependent FMN reductase-like" evidence="2">
    <location>
        <begin position="1"/>
        <end position="136"/>
    </location>
</feature>
<organism evidence="3 4">
    <name type="scientific">Metabacillus halosaccharovorans</name>
    <dbReference type="NCBI Taxonomy" id="930124"/>
    <lineage>
        <taxon>Bacteria</taxon>
        <taxon>Bacillati</taxon>
        <taxon>Bacillota</taxon>
        <taxon>Bacilli</taxon>
        <taxon>Bacillales</taxon>
        <taxon>Bacillaceae</taxon>
        <taxon>Metabacillus</taxon>
    </lineage>
</organism>
<protein>
    <submittedName>
        <fullName evidence="3">NAD(P)H-dependent oxidoreductase</fullName>
    </submittedName>
</protein>
<evidence type="ECO:0000256" key="1">
    <source>
        <dbReference type="ARBA" id="ARBA00009428"/>
    </source>
</evidence>
<dbReference type="Pfam" id="PF03358">
    <property type="entry name" value="FMN_red"/>
    <property type="match status" value="1"/>
</dbReference>
<evidence type="ECO:0000259" key="2">
    <source>
        <dbReference type="Pfam" id="PF03358"/>
    </source>
</evidence>
<proteinExistence type="inferred from homology"/>
<name>A0ABT3DKV0_9BACI</name>
<keyword evidence="4" id="KW-1185">Reference proteome</keyword>
<dbReference type="InterPro" id="IPR050712">
    <property type="entry name" value="NAD(P)H-dep_reductase"/>
</dbReference>
<dbReference type="SUPFAM" id="SSF52218">
    <property type="entry name" value="Flavoproteins"/>
    <property type="match status" value="1"/>
</dbReference>
<dbReference type="PANTHER" id="PTHR30543:SF21">
    <property type="entry name" value="NAD(P)H-DEPENDENT FMN REDUCTASE LOT6"/>
    <property type="match status" value="1"/>
</dbReference>
<evidence type="ECO:0000313" key="3">
    <source>
        <dbReference type="EMBL" id="MCV9887277.1"/>
    </source>
</evidence>
<dbReference type="InterPro" id="IPR029039">
    <property type="entry name" value="Flavoprotein-like_sf"/>
</dbReference>